<dbReference type="Proteomes" id="UP001187471">
    <property type="component" value="Unassembled WGS sequence"/>
</dbReference>
<dbReference type="Pfam" id="PF01535">
    <property type="entry name" value="PPR"/>
    <property type="match status" value="2"/>
</dbReference>
<dbReference type="InterPro" id="IPR011990">
    <property type="entry name" value="TPR-like_helical_dom_sf"/>
</dbReference>
<dbReference type="Pfam" id="PF20431">
    <property type="entry name" value="E_motif"/>
    <property type="match status" value="1"/>
</dbReference>
<comment type="caution">
    <text evidence="4">The sequence shown here is derived from an EMBL/GenBank/DDBJ whole genome shotgun (WGS) entry which is preliminary data.</text>
</comment>
<dbReference type="FunFam" id="1.25.40.10:FF:000090">
    <property type="entry name" value="Pentatricopeptide repeat-containing protein, chloroplastic"/>
    <property type="match status" value="1"/>
</dbReference>
<protein>
    <recommendedName>
        <fullName evidence="6">Pentatricopeptide repeat-containing protein</fullName>
    </recommendedName>
</protein>
<evidence type="ECO:0000313" key="5">
    <source>
        <dbReference type="Proteomes" id="UP001187471"/>
    </source>
</evidence>
<evidence type="ECO:0008006" key="6">
    <source>
        <dbReference type="Google" id="ProtNLM"/>
    </source>
</evidence>
<dbReference type="Gene3D" id="1.25.40.10">
    <property type="entry name" value="Tetratricopeptide repeat domain"/>
    <property type="match status" value="3"/>
</dbReference>
<keyword evidence="1" id="KW-0677">Repeat</keyword>
<dbReference type="AlphaFoldDB" id="A0AA88UJI8"/>
<dbReference type="PROSITE" id="PS51375">
    <property type="entry name" value="PPR"/>
    <property type="match status" value="5"/>
</dbReference>
<feature type="repeat" description="PPR" evidence="3">
    <location>
        <begin position="208"/>
        <end position="242"/>
    </location>
</feature>
<proteinExistence type="inferred from homology"/>
<evidence type="ECO:0000313" key="4">
    <source>
        <dbReference type="EMBL" id="KAK2987374.1"/>
    </source>
</evidence>
<name>A0AA88UJI8_9ASTE</name>
<dbReference type="Pfam" id="PF13041">
    <property type="entry name" value="PPR_2"/>
    <property type="match status" value="3"/>
</dbReference>
<dbReference type="InterPro" id="IPR046848">
    <property type="entry name" value="E_motif"/>
</dbReference>
<sequence length="512" mass="56547">MALFSCCLFQTSPYPSSWNKVIKKQVLEENHERAILTFNHMQATGVSADSFTYPVLLKAIGALSLRDTGFALHGHIIKTGFSGHAFVQTALLGMYSSFRCIGHACKAFEQMTVKDVVAWNSMLSAYVSHGEIDDAAILFDLMPSKDLLSYNIMISGYASIGSVACARNVFDESPVRDVVSRNSMILACGNAGDMREARKLFDEMPERSVITWNTMLVAYLNNELPEDAVALFEKMKFSDVKPDYLTLTHILSACAQLGSLDKGRELHAYAQECGLALSPHVVTALIDMYAKCGNIRSSLQVFYKSQVKDIFSWNAVISGMALHGNGLAALKAFDDMRGNKMQPDDITFVVLLSACSHAGLLQEGCQLFNSMQRDFRITPKLEHYGCMVDLLGRAGYLDDSFRIIESMPFEPGKTILGALLGACLVHRNLETGGKVVKVLSNMEGDLSDGEYMMVANLYASCNRWEEASKWREMMNDTGVAKSAGRSVIEIQGRACKFLAGDNSKMDIYFNHL</sequence>
<dbReference type="EMBL" id="JAVXUO010000989">
    <property type="protein sequence ID" value="KAK2987374.1"/>
    <property type="molecule type" value="Genomic_DNA"/>
</dbReference>
<dbReference type="PANTHER" id="PTHR47926:SF537">
    <property type="entry name" value="PENTACOTRIPEPTIDE-REPEAT REGION OF PRORP DOMAIN-CONTAINING PROTEIN"/>
    <property type="match status" value="1"/>
</dbReference>
<feature type="repeat" description="PPR" evidence="3">
    <location>
        <begin position="309"/>
        <end position="343"/>
    </location>
</feature>
<reference evidence="4" key="1">
    <citation type="submission" date="2022-12" db="EMBL/GenBank/DDBJ databases">
        <title>Draft genome assemblies for two species of Escallonia (Escalloniales).</title>
        <authorList>
            <person name="Chanderbali A."/>
            <person name="Dervinis C."/>
            <person name="Anghel I."/>
            <person name="Soltis D."/>
            <person name="Soltis P."/>
            <person name="Zapata F."/>
        </authorList>
    </citation>
    <scope>NUCLEOTIDE SEQUENCE</scope>
    <source>
        <strain evidence="4">UCBG92.1500</strain>
        <tissue evidence="4">Leaf</tissue>
    </source>
</reference>
<evidence type="ECO:0000256" key="3">
    <source>
        <dbReference type="PROSITE-ProRule" id="PRU00708"/>
    </source>
</evidence>
<feature type="repeat" description="PPR" evidence="3">
    <location>
        <begin position="344"/>
        <end position="374"/>
    </location>
</feature>
<keyword evidence="5" id="KW-1185">Reference proteome</keyword>
<accession>A0AA88UJI8</accession>
<dbReference type="InterPro" id="IPR002885">
    <property type="entry name" value="PPR_rpt"/>
</dbReference>
<dbReference type="PANTHER" id="PTHR47926">
    <property type="entry name" value="PENTATRICOPEPTIDE REPEAT-CONTAINING PROTEIN"/>
    <property type="match status" value="1"/>
</dbReference>
<dbReference type="FunFam" id="1.25.40.10:FF:001214">
    <property type="entry name" value="Pentatricopeptide repeat-containing protein At2g20540"/>
    <property type="match status" value="1"/>
</dbReference>
<organism evidence="4 5">
    <name type="scientific">Escallonia rubra</name>
    <dbReference type="NCBI Taxonomy" id="112253"/>
    <lineage>
        <taxon>Eukaryota</taxon>
        <taxon>Viridiplantae</taxon>
        <taxon>Streptophyta</taxon>
        <taxon>Embryophyta</taxon>
        <taxon>Tracheophyta</taxon>
        <taxon>Spermatophyta</taxon>
        <taxon>Magnoliopsida</taxon>
        <taxon>eudicotyledons</taxon>
        <taxon>Gunneridae</taxon>
        <taxon>Pentapetalae</taxon>
        <taxon>asterids</taxon>
        <taxon>campanulids</taxon>
        <taxon>Escalloniales</taxon>
        <taxon>Escalloniaceae</taxon>
        <taxon>Escallonia</taxon>
    </lineage>
</organism>
<evidence type="ECO:0000256" key="2">
    <source>
        <dbReference type="ARBA" id="ARBA00061659"/>
    </source>
</evidence>
<evidence type="ECO:0000256" key="1">
    <source>
        <dbReference type="ARBA" id="ARBA00022737"/>
    </source>
</evidence>
<dbReference type="NCBIfam" id="TIGR00756">
    <property type="entry name" value="PPR"/>
    <property type="match status" value="5"/>
</dbReference>
<feature type="repeat" description="PPR" evidence="3">
    <location>
        <begin position="115"/>
        <end position="149"/>
    </location>
</feature>
<feature type="repeat" description="PPR" evidence="3">
    <location>
        <begin position="177"/>
        <end position="207"/>
    </location>
</feature>
<comment type="similarity">
    <text evidence="2">Belongs to the PPR family. PCMP-E subfamily.</text>
</comment>
<gene>
    <name evidence="4" type="ORF">RJ640_007061</name>
</gene>
<dbReference type="InterPro" id="IPR046960">
    <property type="entry name" value="PPR_At4g14850-like_plant"/>
</dbReference>
<dbReference type="GO" id="GO:0009451">
    <property type="term" value="P:RNA modification"/>
    <property type="evidence" value="ECO:0007669"/>
    <property type="project" value="InterPro"/>
</dbReference>
<dbReference type="GO" id="GO:0003723">
    <property type="term" value="F:RNA binding"/>
    <property type="evidence" value="ECO:0007669"/>
    <property type="project" value="InterPro"/>
</dbReference>